<sequence length="62" mass="6689">MELTKEWRKSSYSGGNGGHCVEAKRTSDGAALRDTQNRSLGHIEASRLEWGALLTAVKGATE</sequence>
<dbReference type="RefSeq" id="WP_274807919.1">
    <property type="nucleotide sequence ID" value="NZ_JAVREP010000013.1"/>
</dbReference>
<feature type="domain" description="DUF397" evidence="2">
    <location>
        <begin position="6"/>
        <end position="58"/>
    </location>
</feature>
<gene>
    <name evidence="3" type="ORF">RM479_19125</name>
</gene>
<name>A0ABU2MCX6_9ACTN</name>
<protein>
    <submittedName>
        <fullName evidence="3">DUF397 domain-containing protein</fullName>
    </submittedName>
</protein>
<organism evidence="3 4">
    <name type="scientific">Nocardiopsis lambiniae</name>
    <dbReference type="NCBI Taxonomy" id="3075539"/>
    <lineage>
        <taxon>Bacteria</taxon>
        <taxon>Bacillati</taxon>
        <taxon>Actinomycetota</taxon>
        <taxon>Actinomycetes</taxon>
        <taxon>Streptosporangiales</taxon>
        <taxon>Nocardiopsidaceae</taxon>
        <taxon>Nocardiopsis</taxon>
    </lineage>
</organism>
<evidence type="ECO:0000313" key="4">
    <source>
        <dbReference type="Proteomes" id="UP001183390"/>
    </source>
</evidence>
<dbReference type="InterPro" id="IPR007278">
    <property type="entry name" value="DUF397"/>
</dbReference>
<keyword evidence="4" id="KW-1185">Reference proteome</keyword>
<dbReference type="Proteomes" id="UP001183390">
    <property type="component" value="Unassembled WGS sequence"/>
</dbReference>
<feature type="region of interest" description="Disordered" evidence="1">
    <location>
        <begin position="1"/>
        <end position="30"/>
    </location>
</feature>
<reference evidence="4" key="1">
    <citation type="submission" date="2023-07" db="EMBL/GenBank/DDBJ databases">
        <title>30 novel species of actinomycetes from the DSMZ collection.</title>
        <authorList>
            <person name="Nouioui I."/>
        </authorList>
    </citation>
    <scope>NUCLEOTIDE SEQUENCE [LARGE SCALE GENOMIC DNA]</scope>
    <source>
        <strain evidence="4">DSM 44743</strain>
    </source>
</reference>
<evidence type="ECO:0000256" key="1">
    <source>
        <dbReference type="SAM" id="MobiDB-lite"/>
    </source>
</evidence>
<dbReference type="Pfam" id="PF04149">
    <property type="entry name" value="DUF397"/>
    <property type="match status" value="1"/>
</dbReference>
<dbReference type="EMBL" id="JAVREP010000013">
    <property type="protein sequence ID" value="MDT0330533.1"/>
    <property type="molecule type" value="Genomic_DNA"/>
</dbReference>
<evidence type="ECO:0000259" key="2">
    <source>
        <dbReference type="Pfam" id="PF04149"/>
    </source>
</evidence>
<comment type="caution">
    <text evidence="3">The sequence shown here is derived from an EMBL/GenBank/DDBJ whole genome shotgun (WGS) entry which is preliminary data.</text>
</comment>
<accession>A0ABU2MCX6</accession>
<proteinExistence type="predicted"/>
<evidence type="ECO:0000313" key="3">
    <source>
        <dbReference type="EMBL" id="MDT0330533.1"/>
    </source>
</evidence>